<evidence type="ECO:0000313" key="1">
    <source>
        <dbReference type="EMBL" id="CAI9587408.1"/>
    </source>
</evidence>
<comment type="caution">
    <text evidence="1">The sequence shown here is derived from an EMBL/GenBank/DDBJ whole genome shotgun (WGS) entry which is preliminary data.</text>
</comment>
<gene>
    <name evidence="1" type="ORF">SPARVUS_LOCUS10561648</name>
</gene>
<accession>A0ABN9ES35</accession>
<reference evidence="1" key="1">
    <citation type="submission" date="2023-05" db="EMBL/GenBank/DDBJ databases">
        <authorList>
            <person name="Stuckert A."/>
        </authorList>
    </citation>
    <scope>NUCLEOTIDE SEQUENCE</scope>
</reference>
<feature type="non-terminal residue" evidence="1">
    <location>
        <position position="36"/>
    </location>
</feature>
<organism evidence="1 2">
    <name type="scientific">Staurois parvus</name>
    <dbReference type="NCBI Taxonomy" id="386267"/>
    <lineage>
        <taxon>Eukaryota</taxon>
        <taxon>Metazoa</taxon>
        <taxon>Chordata</taxon>
        <taxon>Craniata</taxon>
        <taxon>Vertebrata</taxon>
        <taxon>Euteleostomi</taxon>
        <taxon>Amphibia</taxon>
        <taxon>Batrachia</taxon>
        <taxon>Anura</taxon>
        <taxon>Neobatrachia</taxon>
        <taxon>Ranoidea</taxon>
        <taxon>Ranidae</taxon>
        <taxon>Staurois</taxon>
    </lineage>
</organism>
<evidence type="ECO:0000313" key="2">
    <source>
        <dbReference type="Proteomes" id="UP001162483"/>
    </source>
</evidence>
<dbReference type="EMBL" id="CATNWA010015848">
    <property type="protein sequence ID" value="CAI9587408.1"/>
    <property type="molecule type" value="Genomic_DNA"/>
</dbReference>
<dbReference type="Proteomes" id="UP001162483">
    <property type="component" value="Unassembled WGS sequence"/>
</dbReference>
<keyword evidence="2" id="KW-1185">Reference proteome</keyword>
<sequence length="36" mass="3966">MSCQSAPGWEPVCMILNHTAFIHRQHSYAPLPAPSS</sequence>
<proteinExistence type="predicted"/>
<protein>
    <submittedName>
        <fullName evidence="1">Uncharacterized protein</fullName>
    </submittedName>
</protein>
<name>A0ABN9ES35_9NEOB</name>